<comment type="cofactor">
    <cofactor evidence="1">
        <name>Ca(2+)</name>
        <dbReference type="ChEBI" id="CHEBI:29108"/>
    </cofactor>
</comment>
<protein>
    <recommendedName>
        <fullName evidence="6">Aldose epimerase</fullName>
    </recommendedName>
</protein>
<proteinExistence type="predicted"/>
<gene>
    <name evidence="4" type="ORF">BCY89_15010</name>
</gene>
<comment type="subunit">
    <text evidence="2">Monomer.</text>
</comment>
<dbReference type="Gene3D" id="2.70.98.10">
    <property type="match status" value="1"/>
</dbReference>
<sequence>MHTIENGFLSVGLFQKGAELRSVVDKHNKYEWMWQADERYWAKSSPILFPIVGALKEGRFIHAGQIYHLPRHGFARDIDFDIVETTATRIVFALNANDNTEHCFPFHFSLKLTYELKENMLEVSYCVCNLGQDLLYFSLGAHPAFNFSYNQAENSTAYLEFPADDILERYHLHDNLLSTSFDCIELENHQLFPDRDTFKEDAWILKNLNSNAVIIRSNNRQLRFAYEGFSYFGIWSVPESSFICLEPWQGLPDHVNHNLLFSEKEGIVKLNGNSDWHAKWSITI</sequence>
<dbReference type="Pfam" id="PF01263">
    <property type="entry name" value="Aldose_epim"/>
    <property type="match status" value="1"/>
</dbReference>
<organism evidence="4 5">
    <name type="scientific">Sphingobacterium siyangense</name>
    <dbReference type="NCBI Taxonomy" id="459529"/>
    <lineage>
        <taxon>Bacteria</taxon>
        <taxon>Pseudomonadati</taxon>
        <taxon>Bacteroidota</taxon>
        <taxon>Sphingobacteriia</taxon>
        <taxon>Sphingobacteriales</taxon>
        <taxon>Sphingobacteriaceae</taxon>
        <taxon>Sphingobacterium</taxon>
    </lineage>
</organism>
<dbReference type="GO" id="GO:0016853">
    <property type="term" value="F:isomerase activity"/>
    <property type="evidence" value="ECO:0007669"/>
    <property type="project" value="InterPro"/>
</dbReference>
<keyword evidence="3" id="KW-0106">Calcium</keyword>
<dbReference type="CDD" id="cd09024">
    <property type="entry name" value="Aldose_epim_lacX"/>
    <property type="match status" value="1"/>
</dbReference>
<evidence type="ECO:0008006" key="6">
    <source>
        <dbReference type="Google" id="ProtNLM"/>
    </source>
</evidence>
<name>A0A420FHT3_9SPHI</name>
<dbReference type="AlphaFoldDB" id="A0A420FHT3"/>
<reference evidence="4 5" key="1">
    <citation type="submission" date="2016-07" db="EMBL/GenBank/DDBJ databases">
        <title>Genome analysis of Sphingobacterium siyangense T12B17.</title>
        <authorList>
            <person name="Xu D."/>
            <person name="Su Y."/>
            <person name="Zheng S."/>
        </authorList>
    </citation>
    <scope>NUCLEOTIDE SEQUENCE [LARGE SCALE GENOMIC DNA]</scope>
    <source>
        <strain evidence="4 5">T12B17</strain>
    </source>
</reference>
<dbReference type="GO" id="GO:0030246">
    <property type="term" value="F:carbohydrate binding"/>
    <property type="evidence" value="ECO:0007669"/>
    <property type="project" value="InterPro"/>
</dbReference>
<dbReference type="InterPro" id="IPR011013">
    <property type="entry name" value="Gal_mutarotase_sf_dom"/>
</dbReference>
<keyword evidence="5" id="KW-1185">Reference proteome</keyword>
<evidence type="ECO:0000256" key="1">
    <source>
        <dbReference type="ARBA" id="ARBA00001913"/>
    </source>
</evidence>
<evidence type="ECO:0000313" key="5">
    <source>
        <dbReference type="Proteomes" id="UP000286402"/>
    </source>
</evidence>
<dbReference type="InterPro" id="IPR014718">
    <property type="entry name" value="GH-type_carb-bd"/>
</dbReference>
<dbReference type="InterPro" id="IPR037481">
    <property type="entry name" value="LacX"/>
</dbReference>
<evidence type="ECO:0000313" key="4">
    <source>
        <dbReference type="EMBL" id="RKF32483.1"/>
    </source>
</evidence>
<evidence type="ECO:0000256" key="2">
    <source>
        <dbReference type="ARBA" id="ARBA00011245"/>
    </source>
</evidence>
<dbReference type="Proteomes" id="UP000286402">
    <property type="component" value="Unassembled WGS sequence"/>
</dbReference>
<dbReference type="InterPro" id="IPR008183">
    <property type="entry name" value="Aldose_1/G6P_1-epimerase"/>
</dbReference>
<evidence type="ECO:0000256" key="3">
    <source>
        <dbReference type="ARBA" id="ARBA00022837"/>
    </source>
</evidence>
<dbReference type="EMBL" id="MCAQ01000027">
    <property type="protein sequence ID" value="RKF32483.1"/>
    <property type="molecule type" value="Genomic_DNA"/>
</dbReference>
<comment type="caution">
    <text evidence="4">The sequence shown here is derived from an EMBL/GenBank/DDBJ whole genome shotgun (WGS) entry which is preliminary data.</text>
</comment>
<dbReference type="RefSeq" id="WP_120335750.1">
    <property type="nucleotide sequence ID" value="NZ_MCAQ01000027.1"/>
</dbReference>
<dbReference type="GO" id="GO:0005975">
    <property type="term" value="P:carbohydrate metabolic process"/>
    <property type="evidence" value="ECO:0007669"/>
    <property type="project" value="InterPro"/>
</dbReference>
<accession>A0A420FHT3</accession>
<dbReference type="SUPFAM" id="SSF74650">
    <property type="entry name" value="Galactose mutarotase-like"/>
    <property type="match status" value="1"/>
</dbReference>